<gene>
    <name evidence="2" type="ORF">LGH70_03940</name>
</gene>
<evidence type="ECO:0008006" key="4">
    <source>
        <dbReference type="Google" id="ProtNLM"/>
    </source>
</evidence>
<protein>
    <recommendedName>
        <fullName evidence="4">Carboxypeptidase regulatory-like domain-containing protein</fullName>
    </recommendedName>
</protein>
<proteinExistence type="predicted"/>
<evidence type="ECO:0000256" key="1">
    <source>
        <dbReference type="SAM" id="SignalP"/>
    </source>
</evidence>
<comment type="caution">
    <text evidence="2">The sequence shown here is derived from an EMBL/GenBank/DDBJ whole genome shotgun (WGS) entry which is preliminary data.</text>
</comment>
<accession>A0ABS8ABV5</accession>
<name>A0ABS8ABV5_9BACT</name>
<sequence>MTRCSLLAIGLLGSLSQWLAVSRPAIRPAATVENYQVRVLQRKDPAAAPFVSGKIYGFDQARPLVGSFIKIDKRNIMADTSGSYHAQLVPGRSVFRAYQISYGHA</sequence>
<dbReference type="RefSeq" id="WP_226182921.1">
    <property type="nucleotide sequence ID" value="NZ_JAJADQ010000002.1"/>
</dbReference>
<organism evidence="2 3">
    <name type="scientific">Hymenobacter nitidus</name>
    <dbReference type="NCBI Taxonomy" id="2880929"/>
    <lineage>
        <taxon>Bacteria</taxon>
        <taxon>Pseudomonadati</taxon>
        <taxon>Bacteroidota</taxon>
        <taxon>Cytophagia</taxon>
        <taxon>Cytophagales</taxon>
        <taxon>Hymenobacteraceae</taxon>
        <taxon>Hymenobacter</taxon>
    </lineage>
</organism>
<evidence type="ECO:0000313" key="3">
    <source>
        <dbReference type="Proteomes" id="UP001165297"/>
    </source>
</evidence>
<keyword evidence="1" id="KW-0732">Signal</keyword>
<evidence type="ECO:0000313" key="2">
    <source>
        <dbReference type="EMBL" id="MCB2376715.1"/>
    </source>
</evidence>
<dbReference type="Proteomes" id="UP001165297">
    <property type="component" value="Unassembled WGS sequence"/>
</dbReference>
<feature type="chain" id="PRO_5046506617" description="Carboxypeptidase regulatory-like domain-containing protein" evidence="1">
    <location>
        <begin position="20"/>
        <end position="105"/>
    </location>
</feature>
<dbReference type="EMBL" id="JAJADQ010000002">
    <property type="protein sequence ID" value="MCB2376715.1"/>
    <property type="molecule type" value="Genomic_DNA"/>
</dbReference>
<feature type="signal peptide" evidence="1">
    <location>
        <begin position="1"/>
        <end position="19"/>
    </location>
</feature>
<keyword evidence="3" id="KW-1185">Reference proteome</keyword>
<reference evidence="2" key="1">
    <citation type="submission" date="2021-10" db="EMBL/GenBank/DDBJ databases">
        <authorList>
            <person name="Dean J.D."/>
            <person name="Kim M.K."/>
            <person name="Newey C.N."/>
            <person name="Stoker T.S."/>
            <person name="Thompson D.W."/>
            <person name="Grose J.H."/>
        </authorList>
    </citation>
    <scope>NUCLEOTIDE SEQUENCE</scope>
    <source>
        <strain evidence="2">BT635</strain>
    </source>
</reference>